<evidence type="ECO:0000256" key="7">
    <source>
        <dbReference type="ARBA" id="ARBA00023136"/>
    </source>
</evidence>
<dbReference type="InterPro" id="IPR024791">
    <property type="entry name" value="Cyt_c/ubiquinol_Oxase_su3"/>
</dbReference>
<comment type="subcellular location">
    <subcellularLocation>
        <location evidence="1">Membrane</location>
        <topology evidence="1">Multi-pass membrane protein</topology>
    </subcellularLocation>
</comment>
<dbReference type="InterPro" id="IPR033945">
    <property type="entry name" value="Cyt_c_oxase_su3_dom"/>
</dbReference>
<proteinExistence type="inferred from homology"/>
<dbReference type="Gene3D" id="1.10.287.70">
    <property type="match status" value="1"/>
</dbReference>
<gene>
    <name evidence="11" type="primary">COX3</name>
    <name evidence="11" type="ORF">GZH46_03144</name>
</gene>
<evidence type="ECO:0000313" key="11">
    <source>
        <dbReference type="EMBL" id="KAG9511424.1"/>
    </source>
</evidence>
<geneLocation type="mitochondrion" evidence="11"/>
<evidence type="ECO:0000256" key="2">
    <source>
        <dbReference type="ARBA" id="ARBA00010581"/>
    </source>
</evidence>
<dbReference type="PANTHER" id="PTHR11403:SF7">
    <property type="entry name" value="CYTOCHROME C OXIDASE SUBUNIT 3"/>
    <property type="match status" value="1"/>
</dbReference>
<accession>A0ABQ7SDE0</accession>
<comment type="caution">
    <text evidence="11">The sequence shown here is derived from an EMBL/GenBank/DDBJ whole genome shotgun (WGS) entry which is preliminary data.</text>
</comment>
<dbReference type="InterPro" id="IPR013833">
    <property type="entry name" value="Cyt_c_oxidase_su3_a-hlx"/>
</dbReference>
<dbReference type="Pfam" id="PF00510">
    <property type="entry name" value="COX3"/>
    <property type="match status" value="1"/>
</dbReference>
<keyword evidence="4 8" id="KW-0812">Transmembrane</keyword>
<dbReference type="EMBL" id="JAIFTH010000002">
    <property type="protein sequence ID" value="KAG9511424.1"/>
    <property type="molecule type" value="Genomic_DNA"/>
</dbReference>
<keyword evidence="8 11" id="KW-0496">Mitochondrion</keyword>
<dbReference type="SUPFAM" id="SSF81452">
    <property type="entry name" value="Cytochrome c oxidase subunit III-like"/>
    <property type="match status" value="1"/>
</dbReference>
<dbReference type="Proteomes" id="UP000825002">
    <property type="component" value="Unassembled WGS sequence"/>
</dbReference>
<evidence type="ECO:0000256" key="4">
    <source>
        <dbReference type="ARBA" id="ARBA00022692"/>
    </source>
</evidence>
<feature type="domain" description="Heme-copper oxidase subunit III family profile" evidence="10">
    <location>
        <begin position="4"/>
        <end position="261"/>
    </location>
</feature>
<evidence type="ECO:0000256" key="1">
    <source>
        <dbReference type="ARBA" id="ARBA00004141"/>
    </source>
</evidence>
<dbReference type="PANTHER" id="PTHR11403">
    <property type="entry name" value="CYTOCHROME C OXIDASE SUBUNIT III"/>
    <property type="match status" value="1"/>
</dbReference>
<dbReference type="InterPro" id="IPR035973">
    <property type="entry name" value="Cyt_c_oxidase_su3-like_sf"/>
</dbReference>
<feature type="transmembrane region" description="Helical" evidence="9">
    <location>
        <begin position="79"/>
        <end position="102"/>
    </location>
</feature>
<evidence type="ECO:0000256" key="6">
    <source>
        <dbReference type="ARBA" id="ARBA00022989"/>
    </source>
</evidence>
<dbReference type="CDD" id="cd01665">
    <property type="entry name" value="Cyt_c_Oxidase_III"/>
    <property type="match status" value="1"/>
</dbReference>
<feature type="transmembrane region" description="Helical" evidence="9">
    <location>
        <begin position="39"/>
        <end position="58"/>
    </location>
</feature>
<reference evidence="11 12" key="1">
    <citation type="submission" date="2020-10" db="EMBL/GenBank/DDBJ databases">
        <authorList>
            <person name="Klimov P.B."/>
            <person name="Dyachkov S.M."/>
            <person name="Chetverikov P.E."/>
        </authorList>
    </citation>
    <scope>NUCLEOTIDE SEQUENCE [LARGE SCALE GENOMIC DNA]</scope>
    <source>
        <strain evidence="11">BMOC 18-1129-001#AD2665</strain>
        <tissue evidence="11">Entire mites</tissue>
    </source>
</reference>
<dbReference type="Gene3D" id="1.20.120.80">
    <property type="entry name" value="Cytochrome c oxidase, subunit III, four-helix bundle"/>
    <property type="match status" value="1"/>
</dbReference>
<feature type="transmembrane region" description="Helical" evidence="9">
    <location>
        <begin position="196"/>
        <end position="219"/>
    </location>
</feature>
<evidence type="ECO:0000259" key="10">
    <source>
        <dbReference type="PROSITE" id="PS50253"/>
    </source>
</evidence>
<dbReference type="PROSITE" id="PS50253">
    <property type="entry name" value="COX3"/>
    <property type="match status" value="1"/>
</dbReference>
<name>A0ABQ7SDE0_9ACAR</name>
<sequence>MSGKFHYYVGLINSPWPIFSSLSSFNLFFSLFLFLKYGYLDLFCCSMILIMLTSYMWWRDYTREYVSDGGYSDSIDFCMKFSMVFFIGSEIFFFFSFFWSYFHFFMSPVFEEGFFWPPYCLLTFSSFNVPLLNTILLLSSGVTITVCHMMIINGDYKKSLVYLVLTVLLGFTFSFFQCLEYMSSFFCISDSNYGSIFFLLTGFHGMHVLIGTVFLLISMGRLVLFMLSSDHMLSFELCSWYWHFVDVVWIFLYFFVYYLVN</sequence>
<protein>
    <recommendedName>
        <fullName evidence="3 8">Cytochrome c oxidase subunit 3</fullName>
    </recommendedName>
</protein>
<keyword evidence="6 9" id="KW-1133">Transmembrane helix</keyword>
<evidence type="ECO:0000256" key="9">
    <source>
        <dbReference type="SAM" id="Phobius"/>
    </source>
</evidence>
<comment type="similarity">
    <text evidence="2 8">Belongs to the cytochrome c oxidase subunit 3 family.</text>
</comment>
<evidence type="ECO:0000313" key="12">
    <source>
        <dbReference type="Proteomes" id="UP000825002"/>
    </source>
</evidence>
<keyword evidence="5" id="KW-1278">Translocase</keyword>
<evidence type="ECO:0000256" key="8">
    <source>
        <dbReference type="RuleBase" id="RU003375"/>
    </source>
</evidence>
<feature type="transmembrane region" description="Helical" evidence="9">
    <location>
        <begin position="240"/>
        <end position="260"/>
    </location>
</feature>
<comment type="function">
    <text evidence="8">Component of the cytochrome c oxidase, the last enzyme in the mitochondrial electron transport chain which drives oxidative phosphorylation. The respiratory chain contains 3 multisubunit complexes succinate dehydrogenase (complex II, CII), ubiquinol-cytochrome c oxidoreductase (cytochrome b-c1 complex, complex III, CIII) and cytochrome c oxidase (complex IV, CIV), that cooperate to transfer electrons derived from NADH and succinate to molecular oxygen, creating an electrochemical gradient over the inner membrane that drives transmembrane transport and the ATP synthase. Cytochrome c oxidase is the component of the respiratory chain that catalyzes the reduction of oxygen to water. Electrons originating from reduced cytochrome c in the intermembrane space (IMS) are transferred via the dinuclear copper A center (CU(A)) of subunit 2 and heme A of subunit 1 to the active site in subunit 1, a binuclear center (BNC) formed by heme A3 and copper B (CU(B)). The BNC reduces molecular oxygen to 2 water molecules using 4 electrons from cytochrome c in the IMS and 4 protons from the mitochondrial matrix.</text>
</comment>
<keyword evidence="12" id="KW-1185">Reference proteome</keyword>
<feature type="transmembrane region" description="Helical" evidence="9">
    <location>
        <begin position="7"/>
        <end position="33"/>
    </location>
</feature>
<keyword evidence="7 9" id="KW-0472">Membrane</keyword>
<organism evidence="11 12">
    <name type="scientific">Fragariocoptes setiger</name>
    <dbReference type="NCBI Taxonomy" id="1670756"/>
    <lineage>
        <taxon>Eukaryota</taxon>
        <taxon>Metazoa</taxon>
        <taxon>Ecdysozoa</taxon>
        <taxon>Arthropoda</taxon>
        <taxon>Chelicerata</taxon>
        <taxon>Arachnida</taxon>
        <taxon>Acari</taxon>
        <taxon>Acariformes</taxon>
        <taxon>Trombidiformes</taxon>
        <taxon>Prostigmata</taxon>
        <taxon>Eupodina</taxon>
        <taxon>Eriophyoidea</taxon>
        <taxon>Phytoptidae</taxon>
        <taxon>Fragariocoptes</taxon>
    </lineage>
</organism>
<dbReference type="InterPro" id="IPR000298">
    <property type="entry name" value="Cyt_c_oxidase-like_su3"/>
</dbReference>
<feature type="transmembrane region" description="Helical" evidence="9">
    <location>
        <begin position="159"/>
        <end position="176"/>
    </location>
</feature>
<evidence type="ECO:0000256" key="5">
    <source>
        <dbReference type="ARBA" id="ARBA00022967"/>
    </source>
</evidence>
<evidence type="ECO:0000256" key="3">
    <source>
        <dbReference type="ARBA" id="ARBA00015944"/>
    </source>
</evidence>
<feature type="transmembrane region" description="Helical" evidence="9">
    <location>
        <begin position="131"/>
        <end position="152"/>
    </location>
</feature>